<reference evidence="1 2" key="1">
    <citation type="submission" date="2020-08" db="EMBL/GenBank/DDBJ databases">
        <title>Amycolatopsis echigonensis JCM 21831.</title>
        <authorList>
            <person name="Tedsree N."/>
            <person name="Kuncharoen N."/>
            <person name="Likhitwitayawuid K."/>
            <person name="Tanasupawat S."/>
        </authorList>
    </citation>
    <scope>NUCLEOTIDE SEQUENCE [LARGE SCALE GENOMIC DNA]</scope>
    <source>
        <strain evidence="1 2">JCM 21831</strain>
    </source>
</reference>
<organism evidence="1 2">
    <name type="scientific">Amycolatopsis echigonensis</name>
    <dbReference type="NCBI Taxonomy" id="2576905"/>
    <lineage>
        <taxon>Bacteria</taxon>
        <taxon>Bacillati</taxon>
        <taxon>Actinomycetota</taxon>
        <taxon>Actinomycetes</taxon>
        <taxon>Pseudonocardiales</taxon>
        <taxon>Pseudonocardiaceae</taxon>
        <taxon>Amycolatopsis</taxon>
    </lineage>
</organism>
<proteinExistence type="predicted"/>
<evidence type="ECO:0000313" key="2">
    <source>
        <dbReference type="Proteomes" id="UP000550260"/>
    </source>
</evidence>
<sequence length="126" mass="13616">MEREVLMALLRSGSGEAWSLAADALAHGAVWEGYGSNVTASLSSIFRRRRKVAERAGQYSVGFDAAVHALNAWGGHRLKLGQIEDKSRSGMVFQLFLNTESDAVVACFGIEPPAYRGKFSRPGKGT</sequence>
<protein>
    <submittedName>
        <fullName evidence="1">Uncharacterized protein</fullName>
    </submittedName>
</protein>
<name>A0A8E2B7P8_9PSEU</name>
<dbReference type="RefSeq" id="WP_143271342.1">
    <property type="nucleotide sequence ID" value="NZ_JACJHR010000057.1"/>
</dbReference>
<dbReference type="EMBL" id="JACJHR010000057">
    <property type="protein sequence ID" value="MBB2503640.1"/>
    <property type="molecule type" value="Genomic_DNA"/>
</dbReference>
<dbReference type="AlphaFoldDB" id="A0A8E2B7P8"/>
<evidence type="ECO:0000313" key="1">
    <source>
        <dbReference type="EMBL" id="MBB2503640.1"/>
    </source>
</evidence>
<gene>
    <name evidence="1" type="ORF">H5411_31440</name>
</gene>
<comment type="caution">
    <text evidence="1">The sequence shown here is derived from an EMBL/GenBank/DDBJ whole genome shotgun (WGS) entry which is preliminary data.</text>
</comment>
<accession>A0A8E2B7P8</accession>
<dbReference type="Proteomes" id="UP000550260">
    <property type="component" value="Unassembled WGS sequence"/>
</dbReference>